<reference evidence="1" key="2">
    <citation type="submission" date="2021-08" db="EMBL/GenBank/DDBJ databases">
        <authorList>
            <person name="Tani A."/>
            <person name="Ola A."/>
            <person name="Ogura Y."/>
            <person name="Katsura K."/>
            <person name="Hayashi T."/>
        </authorList>
    </citation>
    <scope>NUCLEOTIDE SEQUENCE</scope>
    <source>
        <strain evidence="1">DSM 17168</strain>
    </source>
</reference>
<dbReference type="EMBL" id="BPQQ01000031">
    <property type="protein sequence ID" value="GJE00838.1"/>
    <property type="molecule type" value="Genomic_DNA"/>
</dbReference>
<protein>
    <recommendedName>
        <fullName evidence="3">General secretion pathway protein M</fullName>
    </recommendedName>
</protein>
<proteinExistence type="predicted"/>
<evidence type="ECO:0008006" key="3">
    <source>
        <dbReference type="Google" id="ProtNLM"/>
    </source>
</evidence>
<comment type="caution">
    <text evidence="1">The sequence shown here is derived from an EMBL/GenBank/DDBJ whole genome shotgun (WGS) entry which is preliminary data.</text>
</comment>
<dbReference type="InterPro" id="IPR034756">
    <property type="entry name" value="T2SSM_b"/>
</dbReference>
<sequence length="175" mass="17566">MMAGFPAGGKPLLLGLAGLGVALVLAVGPVRDAVEAAEAIGVARDRLARARAAAAAPAPVPLSAADEGALVAAFQARLDALAAEHVAVVDGAGLRADPDRPTLPRLSASLRGSAEGLHGLMQALETQGPLVVPEEAELSIERPADPEIGRATVLRLNLTVRGVLLQAPGPRSAAP</sequence>
<gene>
    <name evidence="1" type="ORF">GMJLKIPL_2765</name>
</gene>
<dbReference type="Pfam" id="PF10741">
    <property type="entry name" value="T2SSM_b"/>
    <property type="match status" value="1"/>
</dbReference>
<dbReference type="Proteomes" id="UP001055153">
    <property type="component" value="Unassembled WGS sequence"/>
</dbReference>
<organism evidence="1 2">
    <name type="scientific">Methylobacterium isbiliense</name>
    <dbReference type="NCBI Taxonomy" id="315478"/>
    <lineage>
        <taxon>Bacteria</taxon>
        <taxon>Pseudomonadati</taxon>
        <taxon>Pseudomonadota</taxon>
        <taxon>Alphaproteobacteria</taxon>
        <taxon>Hyphomicrobiales</taxon>
        <taxon>Methylobacteriaceae</taxon>
        <taxon>Methylobacterium</taxon>
    </lineage>
</organism>
<keyword evidence="2" id="KW-1185">Reference proteome</keyword>
<accession>A0ABQ4SEL1</accession>
<name>A0ABQ4SEL1_9HYPH</name>
<reference evidence="1" key="1">
    <citation type="journal article" date="2021" name="Front. Microbiol.">
        <title>Comprehensive Comparative Genomics and Phenotyping of Methylobacterium Species.</title>
        <authorList>
            <person name="Alessa O."/>
            <person name="Ogura Y."/>
            <person name="Fujitani Y."/>
            <person name="Takami H."/>
            <person name="Hayashi T."/>
            <person name="Sahin N."/>
            <person name="Tani A."/>
        </authorList>
    </citation>
    <scope>NUCLEOTIDE SEQUENCE</scope>
    <source>
        <strain evidence="1">DSM 17168</strain>
    </source>
</reference>
<evidence type="ECO:0000313" key="1">
    <source>
        <dbReference type="EMBL" id="GJE00838.1"/>
    </source>
</evidence>
<evidence type="ECO:0000313" key="2">
    <source>
        <dbReference type="Proteomes" id="UP001055153"/>
    </source>
</evidence>